<dbReference type="Proteomes" id="UP000245839">
    <property type="component" value="Unassembled WGS sequence"/>
</dbReference>
<feature type="binding site" evidence="5 8">
    <location>
        <position position="191"/>
    </location>
    <ligand>
        <name>NAD(+)</name>
        <dbReference type="ChEBI" id="CHEBI:57540"/>
    </ligand>
</feature>
<dbReference type="InterPro" id="IPR012131">
    <property type="entry name" value="Hstdl_DH"/>
</dbReference>
<sequence length="434" mass="46304">MPQFLATTDADFETRFQALLTMKREDAPDVDEAVAAIIADVRARGDAAVTELTARFDRLELTPDRMRVTEDEIEEAVARVPEAERDALTLAADRIRAYHARQMPEDARWTDEAGATLGWRWGAVDAAGLYVPGGLASYPSSVLMNAVPARVAGVRRLVMCVPAPDGVLNPLVLLAAQLSGVDEVYRIGGAQAVAAMAYGTETIASVDKITGPGNAYVAAAKRRVFGRVGIDMIAGPSEILVIADAENDPDWIAVDLLSQAEHDESAQSILITDDAVFGRAVAAAVDARLETLERRAIAGASWRDFGAVVTVRDLTEAATLSNRIAPEHLELAVAEPDALAERITHAGAIFLGQWTPEAIGDYIGGPNHVLPTARSARFSSGLSVMDFLKRTTLARMTPESLRAIGPAAVTLAGSESLEAHGLSVQARLDRLNRP</sequence>
<dbReference type="EMBL" id="QGDJ01000011">
    <property type="protein sequence ID" value="PWJ15008.1"/>
    <property type="molecule type" value="Genomic_DNA"/>
</dbReference>
<evidence type="ECO:0000256" key="10">
    <source>
        <dbReference type="PIRSR" id="PIRSR000099-4"/>
    </source>
</evidence>
<feature type="binding site" evidence="5 10">
    <location>
        <position position="420"/>
    </location>
    <ligand>
        <name>Zn(2+)</name>
        <dbReference type="ChEBI" id="CHEBI:29105"/>
    </ligand>
</feature>
<dbReference type="EMBL" id="UETC01000011">
    <property type="protein sequence ID" value="SSA49857.1"/>
    <property type="molecule type" value="Genomic_DNA"/>
</dbReference>
<evidence type="ECO:0000256" key="11">
    <source>
        <dbReference type="RuleBase" id="RU004175"/>
    </source>
</evidence>
<dbReference type="AlphaFoldDB" id="A0A2Y9B4D5"/>
<feature type="binding site" evidence="5 8">
    <location>
        <position position="130"/>
    </location>
    <ligand>
        <name>NAD(+)</name>
        <dbReference type="ChEBI" id="CHEBI:57540"/>
    </ligand>
</feature>
<keyword evidence="4 5" id="KW-0560">Oxidoreductase</keyword>
<dbReference type="Pfam" id="PF00815">
    <property type="entry name" value="Histidinol_dh"/>
    <property type="match status" value="1"/>
</dbReference>
<comment type="pathway">
    <text evidence="5">Amino-acid biosynthesis; L-histidine biosynthesis; L-histidine from 5-phospho-alpha-D-ribose 1-diphosphate: step 9/9.</text>
</comment>
<dbReference type="PROSITE" id="PS00611">
    <property type="entry name" value="HISOL_DEHYDROGENASE"/>
    <property type="match status" value="1"/>
</dbReference>
<feature type="binding site" evidence="5 10">
    <location>
        <position position="259"/>
    </location>
    <ligand>
        <name>Zn(2+)</name>
        <dbReference type="ChEBI" id="CHEBI:29105"/>
    </ligand>
</feature>
<dbReference type="InterPro" id="IPR001692">
    <property type="entry name" value="Histidinol_DH_CS"/>
</dbReference>
<feature type="active site" description="Proton acceptor" evidence="5 7">
    <location>
        <position position="328"/>
    </location>
</feature>
<dbReference type="GO" id="GO:0004399">
    <property type="term" value="F:histidinol dehydrogenase activity"/>
    <property type="evidence" value="ECO:0007669"/>
    <property type="project" value="UniProtKB-UniRule"/>
</dbReference>
<dbReference type="FunFam" id="3.40.50.1980:FF:000026">
    <property type="entry name" value="Histidinol dehydrogenase"/>
    <property type="match status" value="1"/>
</dbReference>
<feature type="binding site" evidence="5 10">
    <location>
        <position position="262"/>
    </location>
    <ligand>
        <name>Zn(2+)</name>
        <dbReference type="ChEBI" id="CHEBI:29105"/>
    </ligand>
</feature>
<gene>
    <name evidence="5" type="primary">hisD</name>
    <name evidence="12" type="ORF">BCF38_11124</name>
    <name evidence="13" type="ORF">SAMN05421539_11124</name>
</gene>
<dbReference type="PIRSF" id="PIRSF000099">
    <property type="entry name" value="Histidinol_dh"/>
    <property type="match status" value="1"/>
</dbReference>
<dbReference type="EC" id="1.1.1.23" evidence="5"/>
<reference evidence="12 14" key="2">
    <citation type="submission" date="2018-03" db="EMBL/GenBank/DDBJ databases">
        <title>Genomic Encyclopedia of Archaeal and Bacterial Type Strains, Phase II (KMG-II): from individual species to whole genera.</title>
        <authorList>
            <person name="Goeker M."/>
        </authorList>
    </citation>
    <scope>NUCLEOTIDE SEQUENCE [LARGE SCALE GENOMIC DNA]</scope>
    <source>
        <strain evidence="12 14">DSM 25227</strain>
    </source>
</reference>
<dbReference type="GO" id="GO:0005829">
    <property type="term" value="C:cytosol"/>
    <property type="evidence" value="ECO:0007669"/>
    <property type="project" value="TreeGrafter"/>
</dbReference>
<dbReference type="GO" id="GO:0000105">
    <property type="term" value="P:L-histidine biosynthetic process"/>
    <property type="evidence" value="ECO:0007669"/>
    <property type="project" value="UniProtKB-UniRule"/>
</dbReference>
<dbReference type="OrthoDB" id="9805269at2"/>
<protein>
    <recommendedName>
        <fullName evidence="5">Histidinol dehydrogenase</fullName>
        <shortName evidence="5">HDH</shortName>
        <ecNumber evidence="5">1.1.1.23</ecNumber>
    </recommendedName>
</protein>
<dbReference type="PRINTS" id="PR00083">
    <property type="entry name" value="HOLDHDRGNASE"/>
</dbReference>
<accession>A0A2Y9B4D5</accession>
<keyword evidence="14" id="KW-1185">Reference proteome</keyword>
<evidence type="ECO:0000256" key="3">
    <source>
        <dbReference type="ARBA" id="ARBA00022833"/>
    </source>
</evidence>
<dbReference type="GO" id="GO:0051287">
    <property type="term" value="F:NAD binding"/>
    <property type="evidence" value="ECO:0007669"/>
    <property type="project" value="InterPro"/>
</dbReference>
<evidence type="ECO:0000313" key="14">
    <source>
        <dbReference type="Proteomes" id="UP000245839"/>
    </source>
</evidence>
<dbReference type="Gene3D" id="1.20.5.1300">
    <property type="match status" value="1"/>
</dbReference>
<evidence type="ECO:0000256" key="4">
    <source>
        <dbReference type="ARBA" id="ARBA00023002"/>
    </source>
</evidence>
<evidence type="ECO:0000313" key="15">
    <source>
        <dbReference type="Proteomes" id="UP000251571"/>
    </source>
</evidence>
<evidence type="ECO:0000256" key="7">
    <source>
        <dbReference type="PIRSR" id="PIRSR000099-1"/>
    </source>
</evidence>
<feature type="binding site" evidence="5 9">
    <location>
        <position position="361"/>
    </location>
    <ligand>
        <name>substrate</name>
    </ligand>
</feature>
<evidence type="ECO:0000256" key="6">
    <source>
        <dbReference type="PIRNR" id="PIRNR000099"/>
    </source>
</evidence>
<feature type="active site" description="Proton acceptor" evidence="5 7">
    <location>
        <position position="327"/>
    </location>
</feature>
<dbReference type="PANTHER" id="PTHR21256:SF2">
    <property type="entry name" value="HISTIDINE BIOSYNTHESIS TRIFUNCTIONAL PROTEIN"/>
    <property type="match status" value="1"/>
</dbReference>
<name>A0A2Y9B4D5_9RHOB</name>
<feature type="binding site" evidence="5 9">
    <location>
        <position position="420"/>
    </location>
    <ligand>
        <name>substrate</name>
    </ligand>
</feature>
<comment type="catalytic activity">
    <reaction evidence="5">
        <text>L-histidinol + 2 NAD(+) + H2O = L-histidine + 2 NADH + 3 H(+)</text>
        <dbReference type="Rhea" id="RHEA:20641"/>
        <dbReference type="ChEBI" id="CHEBI:15377"/>
        <dbReference type="ChEBI" id="CHEBI:15378"/>
        <dbReference type="ChEBI" id="CHEBI:57540"/>
        <dbReference type="ChEBI" id="CHEBI:57595"/>
        <dbReference type="ChEBI" id="CHEBI:57699"/>
        <dbReference type="ChEBI" id="CHEBI:57945"/>
        <dbReference type="EC" id="1.1.1.23"/>
    </reaction>
</comment>
<evidence type="ECO:0000313" key="13">
    <source>
        <dbReference type="EMBL" id="SSA49857.1"/>
    </source>
</evidence>
<dbReference type="Gene3D" id="3.40.50.1980">
    <property type="entry name" value="Nitrogenase molybdenum iron protein domain"/>
    <property type="match status" value="2"/>
</dbReference>
<feature type="binding site" evidence="5 8">
    <location>
        <position position="214"/>
    </location>
    <ligand>
        <name>NAD(+)</name>
        <dbReference type="ChEBI" id="CHEBI:57540"/>
    </ligand>
</feature>
<evidence type="ECO:0000256" key="1">
    <source>
        <dbReference type="ARBA" id="ARBA00010178"/>
    </source>
</evidence>
<evidence type="ECO:0000256" key="9">
    <source>
        <dbReference type="PIRSR" id="PIRSR000099-3"/>
    </source>
</evidence>
<comment type="function">
    <text evidence="5">Catalyzes the sequential NAD-dependent oxidations of L-histidinol to L-histidinaldehyde and then to L-histidine.</text>
</comment>
<evidence type="ECO:0000256" key="2">
    <source>
        <dbReference type="ARBA" id="ARBA00022723"/>
    </source>
</evidence>
<keyword evidence="5 8" id="KW-0520">NAD</keyword>
<organism evidence="13 15">
    <name type="scientific">Jannaschia seohaensis</name>
    <dbReference type="NCBI Taxonomy" id="475081"/>
    <lineage>
        <taxon>Bacteria</taxon>
        <taxon>Pseudomonadati</taxon>
        <taxon>Pseudomonadota</taxon>
        <taxon>Alphaproteobacteria</taxon>
        <taxon>Rhodobacterales</taxon>
        <taxon>Roseobacteraceae</taxon>
        <taxon>Jannaschia</taxon>
    </lineage>
</organism>
<keyword evidence="3 5" id="KW-0862">Zinc</keyword>
<dbReference type="PANTHER" id="PTHR21256">
    <property type="entry name" value="HISTIDINOL DEHYDROGENASE HDH"/>
    <property type="match status" value="1"/>
</dbReference>
<dbReference type="SUPFAM" id="SSF53720">
    <property type="entry name" value="ALDH-like"/>
    <property type="match status" value="1"/>
</dbReference>
<evidence type="ECO:0000313" key="12">
    <source>
        <dbReference type="EMBL" id="PWJ15008.1"/>
    </source>
</evidence>
<dbReference type="UniPathway" id="UPA00031">
    <property type="reaction ID" value="UER00014"/>
</dbReference>
<dbReference type="RefSeq" id="WP_109565618.1">
    <property type="nucleotide sequence ID" value="NZ_QGDJ01000011.1"/>
</dbReference>
<feature type="binding site" evidence="5 10">
    <location>
        <position position="361"/>
    </location>
    <ligand>
        <name>Zn(2+)</name>
        <dbReference type="ChEBI" id="CHEBI:29105"/>
    </ligand>
</feature>
<feature type="binding site" evidence="5 9">
    <location>
        <position position="328"/>
    </location>
    <ligand>
        <name>substrate</name>
    </ligand>
</feature>
<comment type="similarity">
    <text evidence="1 5 6 11">Belongs to the histidinol dehydrogenase family.</text>
</comment>
<dbReference type="Proteomes" id="UP000251571">
    <property type="component" value="Unassembled WGS sequence"/>
</dbReference>
<keyword evidence="5" id="KW-0028">Amino-acid biosynthesis</keyword>
<keyword evidence="2 5" id="KW-0479">Metal-binding</keyword>
<proteinExistence type="inferred from homology"/>
<evidence type="ECO:0000256" key="5">
    <source>
        <dbReference type="HAMAP-Rule" id="MF_01024"/>
    </source>
</evidence>
<feature type="binding site" evidence="5 9">
    <location>
        <position position="262"/>
    </location>
    <ligand>
        <name>substrate</name>
    </ligand>
</feature>
<dbReference type="InterPro" id="IPR022695">
    <property type="entry name" value="Histidinol_DH_monofunct"/>
</dbReference>
<dbReference type="NCBIfam" id="TIGR00069">
    <property type="entry name" value="hisD"/>
    <property type="match status" value="1"/>
</dbReference>
<dbReference type="HAMAP" id="MF_01024">
    <property type="entry name" value="HisD"/>
    <property type="match status" value="1"/>
</dbReference>
<comment type="cofactor">
    <cofactor evidence="5 10">
        <name>Zn(2+)</name>
        <dbReference type="ChEBI" id="CHEBI:29105"/>
    </cofactor>
    <text evidence="5 10">Binds 1 zinc ion per subunit.</text>
</comment>
<dbReference type="CDD" id="cd06572">
    <property type="entry name" value="Histidinol_dh"/>
    <property type="match status" value="1"/>
</dbReference>
<feature type="binding site" evidence="5 9">
    <location>
        <position position="415"/>
    </location>
    <ligand>
        <name>substrate</name>
    </ligand>
</feature>
<dbReference type="InterPro" id="IPR016161">
    <property type="entry name" value="Ald_DH/histidinol_DH"/>
</dbReference>
<feature type="binding site" evidence="5 9">
    <location>
        <position position="259"/>
    </location>
    <ligand>
        <name>substrate</name>
    </ligand>
</feature>
<dbReference type="GO" id="GO:0008270">
    <property type="term" value="F:zinc ion binding"/>
    <property type="evidence" value="ECO:0007669"/>
    <property type="project" value="UniProtKB-UniRule"/>
</dbReference>
<reference evidence="13 15" key="1">
    <citation type="submission" date="2016-10" db="EMBL/GenBank/DDBJ databases">
        <authorList>
            <person name="Cai Z."/>
        </authorList>
    </citation>
    <scope>NUCLEOTIDE SEQUENCE [LARGE SCALE GENOMIC DNA]</scope>
    <source>
        <strain evidence="13 15">DSM 25227</strain>
    </source>
</reference>
<evidence type="ECO:0000256" key="8">
    <source>
        <dbReference type="PIRSR" id="PIRSR000099-2"/>
    </source>
</evidence>
<dbReference type="FunFam" id="3.40.50.1980:FF:000001">
    <property type="entry name" value="Histidinol dehydrogenase"/>
    <property type="match status" value="1"/>
</dbReference>
<keyword evidence="5" id="KW-0368">Histidine biosynthesis</keyword>
<feature type="binding site" evidence="5 9">
    <location>
        <position position="237"/>
    </location>
    <ligand>
        <name>substrate</name>
    </ligand>
</feature>